<evidence type="ECO:0000256" key="4">
    <source>
        <dbReference type="ARBA" id="ARBA00023136"/>
    </source>
</evidence>
<reference evidence="6 7" key="1">
    <citation type="submission" date="2016-07" db="EMBL/GenBank/DDBJ databases">
        <title>Pervasive Adenine N6-methylation of Active Genes in Fungi.</title>
        <authorList>
            <consortium name="DOE Joint Genome Institute"/>
            <person name="Mondo S.J."/>
            <person name="Dannebaum R.O."/>
            <person name="Kuo R.C."/>
            <person name="Labutti K."/>
            <person name="Haridas S."/>
            <person name="Kuo A."/>
            <person name="Salamov A."/>
            <person name="Ahrendt S.R."/>
            <person name="Lipzen A."/>
            <person name="Sullivan W."/>
            <person name="Andreopoulos W.B."/>
            <person name="Clum A."/>
            <person name="Lindquist E."/>
            <person name="Daum C."/>
            <person name="Ramamoorthy G.K."/>
            <person name="Gryganskyi A."/>
            <person name="Culley D."/>
            <person name="Magnuson J.K."/>
            <person name="James T.Y."/>
            <person name="O'Malley M.A."/>
            <person name="Stajich J.E."/>
            <person name="Spatafora J.W."/>
            <person name="Visel A."/>
            <person name="Grigoriev I.V."/>
        </authorList>
    </citation>
    <scope>NUCLEOTIDE SEQUENCE [LARGE SCALE GENOMIC DNA]</scope>
    <source>
        <strain evidence="6 7">JEL800</strain>
    </source>
</reference>
<evidence type="ECO:0000256" key="2">
    <source>
        <dbReference type="ARBA" id="ARBA00022692"/>
    </source>
</evidence>
<dbReference type="Proteomes" id="UP000193642">
    <property type="component" value="Unassembled WGS sequence"/>
</dbReference>
<keyword evidence="5" id="KW-0949">S-adenosyl-L-methionine</keyword>
<comment type="similarity">
    <text evidence="5">Belongs to the class VI-like SAM-binding methyltransferase superfamily. Isoprenylcysteine carboxyl methyltransferase family.</text>
</comment>
<keyword evidence="5" id="KW-0808">Transferase</keyword>
<dbReference type="GO" id="GO:0004671">
    <property type="term" value="F:protein C-terminal S-isoprenylcysteine carboxyl O-methyltransferase activity"/>
    <property type="evidence" value="ECO:0007669"/>
    <property type="project" value="UniProtKB-EC"/>
</dbReference>
<dbReference type="STRING" id="329046.A0A1Y2BVP3"/>
<dbReference type="AlphaFoldDB" id="A0A1Y2BVP3"/>
<gene>
    <name evidence="6" type="ORF">BCR33DRAFT_720491</name>
</gene>
<keyword evidence="5" id="KW-0489">Methyltransferase</keyword>
<organism evidence="6 7">
    <name type="scientific">Rhizoclosmatium globosum</name>
    <dbReference type="NCBI Taxonomy" id="329046"/>
    <lineage>
        <taxon>Eukaryota</taxon>
        <taxon>Fungi</taxon>
        <taxon>Fungi incertae sedis</taxon>
        <taxon>Chytridiomycota</taxon>
        <taxon>Chytridiomycota incertae sedis</taxon>
        <taxon>Chytridiomycetes</taxon>
        <taxon>Chytridiales</taxon>
        <taxon>Chytriomycetaceae</taxon>
        <taxon>Rhizoclosmatium</taxon>
    </lineage>
</organism>
<keyword evidence="4 5" id="KW-0472">Membrane</keyword>
<dbReference type="PANTHER" id="PTHR12714:SF9">
    <property type="entry name" value="PROTEIN-S-ISOPRENYLCYSTEINE O-METHYLTRANSFERASE"/>
    <property type="match status" value="1"/>
</dbReference>
<keyword evidence="5" id="KW-0256">Endoplasmic reticulum</keyword>
<keyword evidence="3 5" id="KW-1133">Transmembrane helix</keyword>
<evidence type="ECO:0000313" key="7">
    <source>
        <dbReference type="Proteomes" id="UP000193642"/>
    </source>
</evidence>
<comment type="catalytic activity">
    <reaction evidence="5">
        <text>[protein]-C-terminal S-[(2E,6E)-farnesyl]-L-cysteine + S-adenosyl-L-methionine = [protein]-C-terminal S-[(2E,6E)-farnesyl]-L-cysteine methyl ester + S-adenosyl-L-homocysteine</text>
        <dbReference type="Rhea" id="RHEA:21672"/>
        <dbReference type="Rhea" id="RHEA-COMP:12125"/>
        <dbReference type="Rhea" id="RHEA-COMP:12126"/>
        <dbReference type="ChEBI" id="CHEBI:57856"/>
        <dbReference type="ChEBI" id="CHEBI:59789"/>
        <dbReference type="ChEBI" id="CHEBI:90510"/>
        <dbReference type="ChEBI" id="CHEBI:90511"/>
        <dbReference type="EC" id="2.1.1.100"/>
    </reaction>
</comment>
<dbReference type="Pfam" id="PF04140">
    <property type="entry name" value="ICMT"/>
    <property type="match status" value="1"/>
</dbReference>
<accession>A0A1Y2BVP3</accession>
<evidence type="ECO:0000256" key="1">
    <source>
        <dbReference type="ARBA" id="ARBA00004141"/>
    </source>
</evidence>
<proteinExistence type="inferred from homology"/>
<dbReference type="EMBL" id="MCGO01000042">
    <property type="protein sequence ID" value="ORY38816.1"/>
    <property type="molecule type" value="Genomic_DNA"/>
</dbReference>
<comment type="caution">
    <text evidence="6">The sequence shown here is derived from an EMBL/GenBank/DDBJ whole genome shotgun (WGS) entry which is preliminary data.</text>
</comment>
<evidence type="ECO:0000313" key="6">
    <source>
        <dbReference type="EMBL" id="ORY38816.1"/>
    </source>
</evidence>
<dbReference type="EC" id="2.1.1.100" evidence="5"/>
<dbReference type="OrthoDB" id="422086at2759"/>
<evidence type="ECO:0000256" key="3">
    <source>
        <dbReference type="ARBA" id="ARBA00022989"/>
    </source>
</evidence>
<dbReference type="PANTHER" id="PTHR12714">
    <property type="entry name" value="PROTEIN-S ISOPRENYLCYSTEINE O-METHYLTRANSFERASE"/>
    <property type="match status" value="1"/>
</dbReference>
<keyword evidence="2 5" id="KW-0812">Transmembrane</keyword>
<dbReference type="InterPro" id="IPR007269">
    <property type="entry name" value="ICMT_MeTrfase"/>
</dbReference>
<dbReference type="Gene3D" id="1.20.120.1630">
    <property type="match status" value="1"/>
</dbReference>
<keyword evidence="7" id="KW-1185">Reference proteome</keyword>
<dbReference type="GO" id="GO:0032259">
    <property type="term" value="P:methylation"/>
    <property type="evidence" value="ECO:0007669"/>
    <property type="project" value="UniProtKB-KW"/>
</dbReference>
<comment type="subcellular location">
    <subcellularLocation>
        <location evidence="5">Endoplasmic reticulum membrane</location>
        <topology evidence="5">Multi-pass membrane protein</topology>
    </subcellularLocation>
    <subcellularLocation>
        <location evidence="1">Membrane</location>
        <topology evidence="1">Multi-pass membrane protein</topology>
    </subcellularLocation>
</comment>
<dbReference type="GO" id="GO:0005789">
    <property type="term" value="C:endoplasmic reticulum membrane"/>
    <property type="evidence" value="ECO:0007669"/>
    <property type="project" value="UniProtKB-SubCell"/>
</dbReference>
<feature type="transmembrane region" description="Helical" evidence="5">
    <location>
        <begin position="187"/>
        <end position="203"/>
    </location>
</feature>
<evidence type="ECO:0000256" key="5">
    <source>
        <dbReference type="RuleBase" id="RU362022"/>
    </source>
</evidence>
<protein>
    <recommendedName>
        <fullName evidence="5">Protein-S-isoprenylcysteine O-methyltransferase</fullName>
        <ecNumber evidence="5">2.1.1.100</ecNumber>
    </recommendedName>
</protein>
<comment type="caution">
    <text evidence="5">Lacks conserved residue(s) required for the propagation of feature annotation.</text>
</comment>
<sequence>MTPGDWRALHLGISAILVSLSIVDRTTPSKEKPVDIRQYSKSEPFLVVQQALGTCVVAAGLLQMFDVLIARPELFDSPWTSSQRRAAFLADGCVLLRLWAMGTLNNDFTFVVRSPPSNSLCTKGPYEILLHPGYAGIIGWAIFQCSWLLDEKAPFIDIITRGMDILLEHKLNLYALVTLDLGKFMDLSWFLFSGVLVVTALLLPPGLHKRMQKEEEELKKTFGDKFDEYRANRWRLVPFLY</sequence>
<name>A0A1Y2BVP3_9FUNG</name>